<evidence type="ECO:0000313" key="6">
    <source>
        <dbReference type="EMBL" id="CAD8781611.1"/>
    </source>
</evidence>
<comment type="subcellular location">
    <subcellularLocation>
        <location evidence="4">Cytoplasm</location>
    </subcellularLocation>
</comment>
<evidence type="ECO:0000256" key="4">
    <source>
        <dbReference type="HAMAP-Rule" id="MF_03010"/>
    </source>
</evidence>
<comment type="similarity">
    <text evidence="4">Belongs to the eIF-3 subunit K family.</text>
</comment>
<comment type="function">
    <text evidence="4">Component of the eukaryotic translation initiation factor 3 (eIF-3) complex, which is involved in protein synthesis of a specialized repertoire of mRNAs and, together with other initiation factors, stimulates binding of mRNA and methionyl-tRNAi to the 40S ribosome. The eIF-3 complex specifically targets and initiates translation of a subset of mRNAs involved in cell proliferation.</text>
</comment>
<dbReference type="PANTHER" id="PTHR13022:SF0">
    <property type="entry name" value="EUKARYOTIC TRANSLATION INITIATION FACTOR 3 SUBUNIT K"/>
    <property type="match status" value="1"/>
</dbReference>
<organism evidence="6">
    <name type="scientific">Hemiselmis tepida</name>
    <dbReference type="NCBI Taxonomy" id="464990"/>
    <lineage>
        <taxon>Eukaryota</taxon>
        <taxon>Cryptophyceae</taxon>
        <taxon>Cryptomonadales</taxon>
        <taxon>Hemiselmidaceae</taxon>
        <taxon>Hemiselmis</taxon>
    </lineage>
</organism>
<dbReference type="SUPFAM" id="SSF46785">
    <property type="entry name" value="Winged helix' DNA-binding domain"/>
    <property type="match status" value="1"/>
</dbReference>
<dbReference type="EMBL" id="HBFN01004115">
    <property type="protein sequence ID" value="CAD8781611.1"/>
    <property type="molecule type" value="Transcribed_RNA"/>
</dbReference>
<dbReference type="AlphaFoldDB" id="A0A7S0YL26"/>
<accession>A0A7S0YL26</accession>
<evidence type="ECO:0000259" key="5">
    <source>
        <dbReference type="PROSITE" id="PS50250"/>
    </source>
</evidence>
<dbReference type="InterPro" id="IPR009374">
    <property type="entry name" value="eIF3k"/>
</dbReference>
<gene>
    <name evidence="6" type="ORF">HTEP1355_LOCUS2462</name>
</gene>
<dbReference type="GO" id="GO:0003743">
    <property type="term" value="F:translation initiation factor activity"/>
    <property type="evidence" value="ECO:0007669"/>
    <property type="project" value="UniProtKB-UniRule"/>
</dbReference>
<dbReference type="InterPro" id="IPR000717">
    <property type="entry name" value="PCI_dom"/>
</dbReference>
<comment type="subunit">
    <text evidence="4">Component of the eukaryotic translation initiation factor 3 (eIF-3) complex.</text>
</comment>
<dbReference type="GO" id="GO:0001732">
    <property type="term" value="P:formation of cytoplasmic translation initiation complex"/>
    <property type="evidence" value="ECO:0007669"/>
    <property type="project" value="UniProtKB-UniRule"/>
</dbReference>
<feature type="domain" description="PCI" evidence="5">
    <location>
        <begin position="36"/>
        <end position="202"/>
    </location>
</feature>
<dbReference type="Gene3D" id="1.10.10.10">
    <property type="entry name" value="Winged helix-like DNA-binding domain superfamily/Winged helix DNA-binding domain"/>
    <property type="match status" value="1"/>
</dbReference>
<dbReference type="HAMAP" id="MF_03010">
    <property type="entry name" value="eIF3k"/>
    <property type="match status" value="1"/>
</dbReference>
<name>A0A7S0YL26_9CRYP</name>
<reference evidence="6" key="1">
    <citation type="submission" date="2021-01" db="EMBL/GenBank/DDBJ databases">
        <authorList>
            <person name="Corre E."/>
            <person name="Pelletier E."/>
            <person name="Niang G."/>
            <person name="Scheremetjew M."/>
            <person name="Finn R."/>
            <person name="Kale V."/>
            <person name="Holt S."/>
            <person name="Cochrane G."/>
            <person name="Meng A."/>
            <person name="Brown T."/>
            <person name="Cohen L."/>
        </authorList>
    </citation>
    <scope>NUCLEOTIDE SEQUENCE</scope>
    <source>
        <strain evidence="6">CCMP443</strain>
    </source>
</reference>
<keyword evidence="1 4" id="KW-0963">Cytoplasm</keyword>
<dbReference type="SUPFAM" id="SSF48371">
    <property type="entry name" value="ARM repeat"/>
    <property type="match status" value="1"/>
</dbReference>
<dbReference type="PANTHER" id="PTHR13022">
    <property type="entry name" value="EUKARYOTIC TRANSLATION INITIATION FACTOR 3 SUBUNIT 11"/>
    <property type="match status" value="1"/>
</dbReference>
<evidence type="ECO:0000256" key="2">
    <source>
        <dbReference type="ARBA" id="ARBA00022540"/>
    </source>
</evidence>
<dbReference type="GO" id="GO:0003723">
    <property type="term" value="F:RNA binding"/>
    <property type="evidence" value="ECO:0007669"/>
    <property type="project" value="UniProtKB-UniRule"/>
</dbReference>
<dbReference type="InterPro" id="IPR033464">
    <property type="entry name" value="CSN8_PSD8_EIF3K"/>
</dbReference>
<proteinExistence type="inferred from homology"/>
<dbReference type="GO" id="GO:0016282">
    <property type="term" value="C:eukaryotic 43S preinitiation complex"/>
    <property type="evidence" value="ECO:0007669"/>
    <property type="project" value="UniProtKB-UniRule"/>
</dbReference>
<keyword evidence="3 4" id="KW-0648">Protein biosynthesis</keyword>
<dbReference type="InterPro" id="IPR036390">
    <property type="entry name" value="WH_DNA-bd_sf"/>
</dbReference>
<evidence type="ECO:0000256" key="3">
    <source>
        <dbReference type="ARBA" id="ARBA00022917"/>
    </source>
</evidence>
<dbReference type="InterPro" id="IPR016024">
    <property type="entry name" value="ARM-type_fold"/>
</dbReference>
<dbReference type="GO" id="GO:0005852">
    <property type="term" value="C:eukaryotic translation initiation factor 3 complex"/>
    <property type="evidence" value="ECO:0007669"/>
    <property type="project" value="UniProtKB-UniRule"/>
</dbReference>
<dbReference type="GO" id="GO:0043022">
    <property type="term" value="F:ribosome binding"/>
    <property type="evidence" value="ECO:0007669"/>
    <property type="project" value="InterPro"/>
</dbReference>
<dbReference type="InterPro" id="IPR036388">
    <property type="entry name" value="WH-like_DNA-bd_sf"/>
</dbReference>
<dbReference type="GO" id="GO:0006446">
    <property type="term" value="P:regulation of translational initiation"/>
    <property type="evidence" value="ECO:0007669"/>
    <property type="project" value="InterPro"/>
</dbReference>
<dbReference type="Pfam" id="PF10075">
    <property type="entry name" value="CSN8_PSD8_EIF3K"/>
    <property type="match status" value="1"/>
</dbReference>
<dbReference type="PROSITE" id="PS50250">
    <property type="entry name" value="PCI"/>
    <property type="match status" value="1"/>
</dbReference>
<dbReference type="GO" id="GO:0033290">
    <property type="term" value="C:eukaryotic 48S preinitiation complex"/>
    <property type="evidence" value="ECO:0007669"/>
    <property type="project" value="UniProtKB-UniRule"/>
</dbReference>
<dbReference type="InterPro" id="IPR016020">
    <property type="entry name" value="Transl_init_fac_sub12_N_euk"/>
</dbReference>
<protein>
    <recommendedName>
        <fullName evidence="4">Eukaryotic translation initiation factor 3 subunit K</fullName>
        <shortName evidence="4">eIF3k</shortName>
    </recommendedName>
    <alternativeName>
        <fullName evidence="4">eIF-3 p25</fullName>
    </alternativeName>
</protein>
<sequence>MSAASIAEQLVERRFDMTFVPVLEAYVEEQIKAGTSDLDANLALLRFYQYSPSIAKVDVARKILTKALMALPQSDFMLCMYIVPPSVQADPSIVQLKSLADKLESCFFDKFWAEMASTKVDVPGFEDAVRGFIAGVISATFTLVTPEELGSYLKASGGDLDKLVAKYGWEKTAEGVKVPRNDKIQAAVGVKQEAVSFEHVAPIVVASGMQ</sequence>
<dbReference type="Gene3D" id="1.25.40.250">
    <property type="entry name" value="ARM repeat, domain 1"/>
    <property type="match status" value="1"/>
</dbReference>
<keyword evidence="2 4" id="KW-0396">Initiation factor</keyword>
<evidence type="ECO:0000256" key="1">
    <source>
        <dbReference type="ARBA" id="ARBA00022490"/>
    </source>
</evidence>